<name>A0ABN2ZC76_9ACTN</name>
<dbReference type="EMBL" id="BAAAQR010000002">
    <property type="protein sequence ID" value="GAA2140005.1"/>
    <property type="molecule type" value="Genomic_DNA"/>
</dbReference>
<comment type="caution">
    <text evidence="2">The sequence shown here is derived from an EMBL/GenBank/DDBJ whole genome shotgun (WGS) entry which is preliminary data.</text>
</comment>
<protein>
    <recommendedName>
        <fullName evidence="4">YcxB-like protein domain-containing protein</fullName>
    </recommendedName>
</protein>
<accession>A0ABN2ZC76</accession>
<evidence type="ECO:0000313" key="3">
    <source>
        <dbReference type="Proteomes" id="UP001501771"/>
    </source>
</evidence>
<organism evidence="2 3">
    <name type="scientific">Nocardioides koreensis</name>
    <dbReference type="NCBI Taxonomy" id="433651"/>
    <lineage>
        <taxon>Bacteria</taxon>
        <taxon>Bacillati</taxon>
        <taxon>Actinomycetota</taxon>
        <taxon>Actinomycetes</taxon>
        <taxon>Propionibacteriales</taxon>
        <taxon>Nocardioidaceae</taxon>
        <taxon>Nocardioides</taxon>
    </lineage>
</organism>
<reference evidence="2 3" key="1">
    <citation type="journal article" date="2019" name="Int. J. Syst. Evol. Microbiol.">
        <title>The Global Catalogue of Microorganisms (GCM) 10K type strain sequencing project: providing services to taxonomists for standard genome sequencing and annotation.</title>
        <authorList>
            <consortium name="The Broad Institute Genomics Platform"/>
            <consortium name="The Broad Institute Genome Sequencing Center for Infectious Disease"/>
            <person name="Wu L."/>
            <person name="Ma J."/>
        </authorList>
    </citation>
    <scope>NUCLEOTIDE SEQUENCE [LARGE SCALE GENOMIC DNA]</scope>
    <source>
        <strain evidence="2 3">JCM 16022</strain>
    </source>
</reference>
<keyword evidence="3" id="KW-1185">Reference proteome</keyword>
<evidence type="ECO:0008006" key="4">
    <source>
        <dbReference type="Google" id="ProtNLM"/>
    </source>
</evidence>
<keyword evidence="1" id="KW-0812">Transmembrane</keyword>
<feature type="transmembrane region" description="Helical" evidence="1">
    <location>
        <begin position="16"/>
        <end position="33"/>
    </location>
</feature>
<gene>
    <name evidence="2" type="ORF">GCM10009844_09270</name>
</gene>
<evidence type="ECO:0000256" key="1">
    <source>
        <dbReference type="SAM" id="Phobius"/>
    </source>
</evidence>
<proteinExistence type="predicted"/>
<sequence length="140" mass="15524">MTWAAWRLTHRHSTTWWLYATAIGSPSLLWAIGVIDVRWAVLVGAVLVSLFVLGDLPRLRRQLRKLAPPGTEFAVGFSSTAMSLRTPQSVGQYDFSAFKSLELSGNYVFLRGALGGTYFVLPRTLFTDEDIARFRAGLGS</sequence>
<feature type="transmembrane region" description="Helical" evidence="1">
    <location>
        <begin position="39"/>
        <end position="56"/>
    </location>
</feature>
<keyword evidence="1" id="KW-1133">Transmembrane helix</keyword>
<dbReference type="Proteomes" id="UP001501771">
    <property type="component" value="Unassembled WGS sequence"/>
</dbReference>
<keyword evidence="1" id="KW-0472">Membrane</keyword>
<evidence type="ECO:0000313" key="2">
    <source>
        <dbReference type="EMBL" id="GAA2140005.1"/>
    </source>
</evidence>